<keyword evidence="3 9" id="KW-0349">Heme</keyword>
<dbReference type="PROSITE" id="PS50873">
    <property type="entry name" value="PEROXIDASE_4"/>
    <property type="match status" value="1"/>
</dbReference>
<keyword evidence="7 9" id="KW-0376">Hydrogen peroxide</keyword>
<evidence type="ECO:0000256" key="6">
    <source>
        <dbReference type="ARBA" id="ARBA00023004"/>
    </source>
</evidence>
<dbReference type="InterPro" id="IPR019793">
    <property type="entry name" value="Peroxidases_heam-ligand_BS"/>
</dbReference>
<keyword evidence="4 9" id="KW-0479">Metal-binding</keyword>
<sequence length="721" mass="77507">MPDTGSGGGLGLPAPPPASASGAASASASASAEYYASVERPYSVSLGKVSATADERLDLRALPKSPPLDDDYPAAFATLDLDELAADVDAVLTTSQDWWPADFGHYGPLVLRMVWHCAGTYRVADGRGGAAAGLQRFAPVDSWPDNRNLDKARRLLWPVKRKYGRRVSWADLMVFAGNRALETMGFRTFGYAGGRVDVLEPDDVYWGPEQAWLADERHRGVRELDEPLAAEQLGLIYVNPEGPNTVPDQYASARDIRATFRRMGMNDEETVALIAGGHTFGKTHGVADPQRHLGPEPAAARLEDQGLGWRNTHRTGAGPDTITSGLDGTWTPTPTSWDNTYLEALFGYEWDVALSPAGLWQWVPRGGAGAGTVPDAHDPAKRHAPTFLTTDLALRYDPGYAPIARRFLEHPDQLADAFARAWFKLTHLDLGPRERYLGPLVPAETLPWQDPVPASPARARLDLGALKSRILGSGLSRTQLIAAAWASASTYRNSDGRGGSNGGRLRFEPQRSWAVNDPASLAQVLDVLTGLPGISVADAIVLGGCAALEQAAGIPVPFTPGRGDATEEDTDPEWFAPLEPIADGFRNYRGPRARRPSEHLLVDRASLLTLTAAEMTVLVGGLRVLGVVHDGSTGVLTATPGVLTNDFFVNLLGTAWAARTPETFEGGGWTASRVDLVFGADARLRAIAEYYAADDGAGPFVRDFVRAWDKVMNLGVLNLGR</sequence>
<dbReference type="PRINTS" id="PR00458">
    <property type="entry name" value="PEROXIDASE"/>
</dbReference>
<dbReference type="InterPro" id="IPR010255">
    <property type="entry name" value="Haem_peroxidase_sf"/>
</dbReference>
<dbReference type="GO" id="GO:0046872">
    <property type="term" value="F:metal ion binding"/>
    <property type="evidence" value="ECO:0007669"/>
    <property type="project" value="UniProtKB-KW"/>
</dbReference>
<keyword evidence="2 9" id="KW-0575">Peroxidase</keyword>
<organism evidence="12 13">
    <name type="scientific">Cryptosporangium phraense</name>
    <dbReference type="NCBI Taxonomy" id="2593070"/>
    <lineage>
        <taxon>Bacteria</taxon>
        <taxon>Bacillati</taxon>
        <taxon>Actinomycetota</taxon>
        <taxon>Actinomycetes</taxon>
        <taxon>Cryptosporangiales</taxon>
        <taxon>Cryptosporangiaceae</taxon>
        <taxon>Cryptosporangium</taxon>
    </lineage>
</organism>
<dbReference type="EC" id="1.11.1.21" evidence="9"/>
<dbReference type="PRINTS" id="PR00460">
    <property type="entry name" value="BPEROXIDASE"/>
</dbReference>
<protein>
    <recommendedName>
        <fullName evidence="9">Catalase-peroxidase</fullName>
        <ecNumber evidence="9">1.11.1.21</ecNumber>
    </recommendedName>
</protein>
<proteinExistence type="inferred from homology"/>
<comment type="similarity">
    <text evidence="9">Belongs to the peroxidase family. Peroxidase/catalase subfamily.</text>
</comment>
<evidence type="ECO:0000256" key="7">
    <source>
        <dbReference type="ARBA" id="ARBA00023324"/>
    </source>
</evidence>
<reference evidence="12 13" key="1">
    <citation type="submission" date="2019-07" db="EMBL/GenBank/DDBJ databases">
        <title>Cryptosporangium phraense sp. nov., isolated from plant litter.</title>
        <authorList>
            <person name="Suriyachadkun C."/>
        </authorList>
    </citation>
    <scope>NUCLEOTIDE SEQUENCE [LARGE SCALE GENOMIC DNA]</scope>
    <source>
        <strain evidence="12 13">A-T 5661</strain>
    </source>
</reference>
<evidence type="ECO:0000256" key="4">
    <source>
        <dbReference type="ARBA" id="ARBA00022723"/>
    </source>
</evidence>
<dbReference type="Proteomes" id="UP000317982">
    <property type="component" value="Unassembled WGS sequence"/>
</dbReference>
<comment type="catalytic activity">
    <reaction evidence="8 9">
        <text>2 H2O2 = O2 + 2 H2O</text>
        <dbReference type="Rhea" id="RHEA:20309"/>
        <dbReference type="ChEBI" id="CHEBI:15377"/>
        <dbReference type="ChEBI" id="CHEBI:15379"/>
        <dbReference type="ChEBI" id="CHEBI:16240"/>
        <dbReference type="EC" id="1.11.1.21"/>
    </reaction>
</comment>
<dbReference type="PANTHER" id="PTHR30555">
    <property type="entry name" value="HYDROPEROXIDASE I, BIFUNCTIONAL CATALASE-PEROXIDASE"/>
    <property type="match status" value="1"/>
</dbReference>
<dbReference type="GO" id="GO:0020037">
    <property type="term" value="F:heme binding"/>
    <property type="evidence" value="ECO:0007669"/>
    <property type="project" value="InterPro"/>
</dbReference>
<evidence type="ECO:0000256" key="1">
    <source>
        <dbReference type="ARBA" id="ARBA00001970"/>
    </source>
</evidence>
<evidence type="ECO:0000313" key="13">
    <source>
        <dbReference type="Proteomes" id="UP000317982"/>
    </source>
</evidence>
<keyword evidence="5 9" id="KW-0560">Oxidoreductase</keyword>
<dbReference type="GO" id="GO:0070301">
    <property type="term" value="P:cellular response to hydrogen peroxide"/>
    <property type="evidence" value="ECO:0007669"/>
    <property type="project" value="TreeGrafter"/>
</dbReference>
<feature type="domain" description="Plant heme peroxidase family profile" evidence="11">
    <location>
        <begin position="117"/>
        <end position="440"/>
    </location>
</feature>
<feature type="region of interest" description="Disordered" evidence="10">
    <location>
        <begin position="1"/>
        <end position="23"/>
    </location>
</feature>
<evidence type="ECO:0000256" key="10">
    <source>
        <dbReference type="SAM" id="MobiDB-lite"/>
    </source>
</evidence>
<dbReference type="PROSITE" id="PS00435">
    <property type="entry name" value="PEROXIDASE_1"/>
    <property type="match status" value="1"/>
</dbReference>
<dbReference type="Gene3D" id="1.10.420.10">
    <property type="entry name" value="Peroxidase, domain 2"/>
    <property type="match status" value="2"/>
</dbReference>
<comment type="caution">
    <text evidence="12">The sequence shown here is derived from an EMBL/GenBank/DDBJ whole genome shotgun (WGS) entry which is preliminary data.</text>
</comment>
<dbReference type="AlphaFoldDB" id="A0A545ARQ2"/>
<dbReference type="EMBL" id="VIRS01000010">
    <property type="protein sequence ID" value="TQS43931.1"/>
    <property type="molecule type" value="Genomic_DNA"/>
</dbReference>
<dbReference type="InterPro" id="IPR019794">
    <property type="entry name" value="Peroxidases_AS"/>
</dbReference>
<comment type="catalytic activity">
    <reaction evidence="9">
        <text>H2O2 + AH2 = A + 2 H2O</text>
        <dbReference type="Rhea" id="RHEA:30275"/>
        <dbReference type="ChEBI" id="CHEBI:13193"/>
        <dbReference type="ChEBI" id="CHEBI:15377"/>
        <dbReference type="ChEBI" id="CHEBI:16240"/>
        <dbReference type="ChEBI" id="CHEBI:17499"/>
        <dbReference type="EC" id="1.11.1.21"/>
    </reaction>
</comment>
<evidence type="ECO:0000256" key="2">
    <source>
        <dbReference type="ARBA" id="ARBA00022559"/>
    </source>
</evidence>
<feature type="compositionally biased region" description="Polar residues" evidence="10">
    <location>
        <begin position="321"/>
        <end position="330"/>
    </location>
</feature>
<feature type="compositionally biased region" description="Gly residues" evidence="10">
    <location>
        <begin position="1"/>
        <end position="11"/>
    </location>
</feature>
<dbReference type="NCBIfam" id="TIGR00198">
    <property type="entry name" value="cat_per_HPI"/>
    <property type="match status" value="1"/>
</dbReference>
<evidence type="ECO:0000256" key="8">
    <source>
        <dbReference type="ARBA" id="ARBA00049145"/>
    </source>
</evidence>
<dbReference type="Pfam" id="PF00141">
    <property type="entry name" value="peroxidase"/>
    <property type="match status" value="2"/>
</dbReference>
<dbReference type="GO" id="GO:0004096">
    <property type="term" value="F:catalase activity"/>
    <property type="evidence" value="ECO:0007669"/>
    <property type="project" value="InterPro"/>
</dbReference>
<dbReference type="InterPro" id="IPR000763">
    <property type="entry name" value="Catalase_peroxidase"/>
</dbReference>
<dbReference type="Gene3D" id="1.10.520.10">
    <property type="match status" value="2"/>
</dbReference>
<dbReference type="GO" id="GO:0005829">
    <property type="term" value="C:cytosol"/>
    <property type="evidence" value="ECO:0007669"/>
    <property type="project" value="TreeGrafter"/>
</dbReference>
<dbReference type="NCBIfam" id="NF011635">
    <property type="entry name" value="PRK15061.1"/>
    <property type="match status" value="1"/>
</dbReference>
<evidence type="ECO:0000259" key="11">
    <source>
        <dbReference type="PROSITE" id="PS50873"/>
    </source>
</evidence>
<keyword evidence="6 9" id="KW-0408">Iron</keyword>
<dbReference type="PANTHER" id="PTHR30555:SF0">
    <property type="entry name" value="CATALASE-PEROXIDASE"/>
    <property type="match status" value="1"/>
</dbReference>
<gene>
    <name evidence="12" type="primary">katG</name>
    <name evidence="12" type="ORF">FL583_15830</name>
</gene>
<dbReference type="RefSeq" id="WP_142705415.1">
    <property type="nucleotide sequence ID" value="NZ_VIRS01000010.1"/>
</dbReference>
<evidence type="ECO:0000256" key="5">
    <source>
        <dbReference type="ARBA" id="ARBA00023002"/>
    </source>
</evidence>
<dbReference type="OrthoDB" id="9759743at2"/>
<name>A0A545ARQ2_9ACTN</name>
<dbReference type="PROSITE" id="PS00436">
    <property type="entry name" value="PEROXIDASE_2"/>
    <property type="match status" value="1"/>
</dbReference>
<dbReference type="GO" id="GO:0042744">
    <property type="term" value="P:hydrogen peroxide catabolic process"/>
    <property type="evidence" value="ECO:0007669"/>
    <property type="project" value="UniProtKB-KW"/>
</dbReference>
<feature type="region of interest" description="Disordered" evidence="10">
    <location>
        <begin position="309"/>
        <end position="330"/>
    </location>
</feature>
<dbReference type="SUPFAM" id="SSF48113">
    <property type="entry name" value="Heme-dependent peroxidases"/>
    <property type="match status" value="2"/>
</dbReference>
<evidence type="ECO:0000256" key="9">
    <source>
        <dbReference type="RuleBase" id="RU003451"/>
    </source>
</evidence>
<evidence type="ECO:0000256" key="3">
    <source>
        <dbReference type="ARBA" id="ARBA00022617"/>
    </source>
</evidence>
<keyword evidence="13" id="KW-1185">Reference proteome</keyword>
<comment type="cofactor">
    <cofactor evidence="1 9">
        <name>heme b</name>
        <dbReference type="ChEBI" id="CHEBI:60344"/>
    </cofactor>
</comment>
<dbReference type="InParanoid" id="A0A545ARQ2"/>
<evidence type="ECO:0000313" key="12">
    <source>
        <dbReference type="EMBL" id="TQS43931.1"/>
    </source>
</evidence>
<dbReference type="InterPro" id="IPR002016">
    <property type="entry name" value="Haem_peroxidase"/>
</dbReference>
<accession>A0A545ARQ2</accession>